<keyword evidence="3" id="KW-1185">Reference proteome</keyword>
<organism evidence="2 3">
    <name type="scientific">Halorientalis persicus</name>
    <dbReference type="NCBI Taxonomy" id="1367881"/>
    <lineage>
        <taxon>Archaea</taxon>
        <taxon>Methanobacteriati</taxon>
        <taxon>Methanobacteriota</taxon>
        <taxon>Stenosarchaea group</taxon>
        <taxon>Halobacteria</taxon>
        <taxon>Halobacteriales</taxon>
        <taxon>Haloarculaceae</taxon>
        <taxon>Halorientalis</taxon>
    </lineage>
</organism>
<feature type="compositionally biased region" description="Polar residues" evidence="1">
    <location>
        <begin position="108"/>
        <end position="117"/>
    </location>
</feature>
<reference evidence="3" key="1">
    <citation type="submission" date="2016-10" db="EMBL/GenBank/DDBJ databases">
        <authorList>
            <person name="Varghese N."/>
            <person name="Submissions S."/>
        </authorList>
    </citation>
    <scope>NUCLEOTIDE SEQUENCE [LARGE SCALE GENOMIC DNA]</scope>
    <source>
        <strain evidence="3">IBRC-M 10043</strain>
    </source>
</reference>
<proteinExistence type="predicted"/>
<dbReference type="OrthoDB" id="210343at2157"/>
<feature type="region of interest" description="Disordered" evidence="1">
    <location>
        <begin position="48"/>
        <end position="71"/>
    </location>
</feature>
<evidence type="ECO:0000256" key="1">
    <source>
        <dbReference type="SAM" id="MobiDB-lite"/>
    </source>
</evidence>
<protein>
    <submittedName>
        <fullName evidence="2">Uncharacterized protein</fullName>
    </submittedName>
</protein>
<dbReference type="Proteomes" id="UP000198775">
    <property type="component" value="Unassembled WGS sequence"/>
</dbReference>
<dbReference type="InterPro" id="IPR043828">
    <property type="entry name" value="DUF5805"/>
</dbReference>
<sequence>MSTDGDVDTSRTSVRTYVPAYQKEEWERQADRMDMSLSEFVRSMVQAGRRGFEGGGAGGTPDDTPADDGRDLERQIVAELRERGCCSWDELVSAVTDDIESELERTLQESPRIQHSPRQGGYLLEDA</sequence>
<dbReference type="EMBL" id="FOCX01000017">
    <property type="protein sequence ID" value="SEO73244.1"/>
    <property type="molecule type" value="Genomic_DNA"/>
</dbReference>
<name>A0A1H8S4A0_9EURY</name>
<accession>A0A1H8S4A0</accession>
<dbReference type="AlphaFoldDB" id="A0A1H8S4A0"/>
<evidence type="ECO:0000313" key="3">
    <source>
        <dbReference type="Proteomes" id="UP000198775"/>
    </source>
</evidence>
<feature type="region of interest" description="Disordered" evidence="1">
    <location>
        <begin position="105"/>
        <end position="127"/>
    </location>
</feature>
<gene>
    <name evidence="2" type="ORF">SAMN05216388_1017138</name>
</gene>
<dbReference type="Pfam" id="PF19121">
    <property type="entry name" value="DUF5805"/>
    <property type="match status" value="1"/>
</dbReference>
<evidence type="ECO:0000313" key="2">
    <source>
        <dbReference type="EMBL" id="SEO73244.1"/>
    </source>
</evidence>
<dbReference type="RefSeq" id="WP_092662194.1">
    <property type="nucleotide sequence ID" value="NZ_FOCX01000017.1"/>
</dbReference>